<feature type="compositionally biased region" description="Basic and acidic residues" evidence="1">
    <location>
        <begin position="38"/>
        <end position="61"/>
    </location>
</feature>
<feature type="region of interest" description="Disordered" evidence="1">
    <location>
        <begin position="115"/>
        <end position="173"/>
    </location>
</feature>
<dbReference type="RefSeq" id="XP_009043304.1">
    <property type="nucleotide sequence ID" value="XM_009045056.1"/>
</dbReference>
<organism evidence="3">
    <name type="scientific">Aureococcus anophagefferens</name>
    <name type="common">Harmful bloom alga</name>
    <dbReference type="NCBI Taxonomy" id="44056"/>
    <lineage>
        <taxon>Eukaryota</taxon>
        <taxon>Sar</taxon>
        <taxon>Stramenopiles</taxon>
        <taxon>Ochrophyta</taxon>
        <taxon>Pelagophyceae</taxon>
        <taxon>Pelagomonadales</taxon>
        <taxon>Pelagomonadaceae</taxon>
        <taxon>Aureococcus</taxon>
    </lineage>
</organism>
<name>F0YSB3_AURAN</name>
<evidence type="ECO:0000313" key="2">
    <source>
        <dbReference type="EMBL" id="EGB01996.1"/>
    </source>
</evidence>
<feature type="non-terminal residue" evidence="2">
    <location>
        <position position="222"/>
    </location>
</feature>
<evidence type="ECO:0000313" key="3">
    <source>
        <dbReference type="Proteomes" id="UP000002729"/>
    </source>
</evidence>
<dbReference type="GeneID" id="20227394"/>
<feature type="region of interest" description="Disordered" evidence="1">
    <location>
        <begin position="192"/>
        <end position="222"/>
    </location>
</feature>
<proteinExistence type="predicted"/>
<evidence type="ECO:0000256" key="1">
    <source>
        <dbReference type="SAM" id="MobiDB-lite"/>
    </source>
</evidence>
<protein>
    <submittedName>
        <fullName evidence="2">Expressed protein</fullName>
    </submittedName>
</protein>
<gene>
    <name evidence="2" type="ORF">AURANDRAFT_69296</name>
</gene>
<dbReference type="InParanoid" id="F0YSB3"/>
<accession>F0YSB3</accession>
<feature type="compositionally biased region" description="Acidic residues" evidence="1">
    <location>
        <begin position="153"/>
        <end position="169"/>
    </location>
</feature>
<sequence>MIPGDFDDAALLEHDIDVDGQDDPLRAHRVALEEAAQHEAKIKAKMSEVEAELKKMKDSRKGKGSGNPGKEHSKKKRMLEGQLKELQEGKLPAANAGLRKKKRVLEGPALARAVAQDAEHHAAPARPPVGTTAKAARVAAPRIMSGALPANAADEDSDDGAEDEDEEIVTENPTYYKIPLGQRLWIDKVKKDVKGTSSGPSNVLAQRRRATFEPPDPDLEPT</sequence>
<feature type="compositionally biased region" description="Polar residues" evidence="1">
    <location>
        <begin position="195"/>
        <end position="204"/>
    </location>
</feature>
<dbReference type="Proteomes" id="UP000002729">
    <property type="component" value="Unassembled WGS sequence"/>
</dbReference>
<dbReference type="EMBL" id="GL833914">
    <property type="protein sequence ID" value="EGB01996.1"/>
    <property type="molecule type" value="Genomic_DNA"/>
</dbReference>
<reference evidence="2 3" key="1">
    <citation type="journal article" date="2011" name="Proc. Natl. Acad. Sci. U.S.A.">
        <title>Niche of harmful alga Aureococcus anophagefferens revealed through ecogenomics.</title>
        <authorList>
            <person name="Gobler C.J."/>
            <person name="Berry D.L."/>
            <person name="Dyhrman S.T."/>
            <person name="Wilhelm S.W."/>
            <person name="Salamov A."/>
            <person name="Lobanov A.V."/>
            <person name="Zhang Y."/>
            <person name="Collier J.L."/>
            <person name="Wurch L.L."/>
            <person name="Kustka A.B."/>
            <person name="Dill B.D."/>
            <person name="Shah M."/>
            <person name="VerBerkmoes N.C."/>
            <person name="Kuo A."/>
            <person name="Terry A."/>
            <person name="Pangilinan J."/>
            <person name="Lindquist E.A."/>
            <person name="Lucas S."/>
            <person name="Paulsen I.T."/>
            <person name="Hattenrath-Lehmann T.K."/>
            <person name="Talmage S.C."/>
            <person name="Walker E.A."/>
            <person name="Koch F."/>
            <person name="Burson A.M."/>
            <person name="Marcoval M.A."/>
            <person name="Tang Y.Z."/>
            <person name="Lecleir G.R."/>
            <person name="Coyne K.J."/>
            <person name="Berg G.M."/>
            <person name="Bertrand E.M."/>
            <person name="Saito M.A."/>
            <person name="Gladyshev V.N."/>
            <person name="Grigoriev I.V."/>
        </authorList>
    </citation>
    <scope>NUCLEOTIDE SEQUENCE [LARGE SCALE GENOMIC DNA]</scope>
    <source>
        <strain evidence="3">CCMP 1984</strain>
    </source>
</reference>
<feature type="region of interest" description="Disordered" evidence="1">
    <location>
        <begin position="38"/>
        <end position="100"/>
    </location>
</feature>
<keyword evidence="3" id="KW-1185">Reference proteome</keyword>
<dbReference type="AlphaFoldDB" id="F0YSB3"/>
<feature type="compositionally biased region" description="Basic and acidic residues" evidence="1">
    <location>
        <begin position="78"/>
        <end position="88"/>
    </location>
</feature>
<dbReference type="KEGG" id="aaf:AURANDRAFT_69296"/>